<dbReference type="AlphaFoldDB" id="A0A6J8DWT6"/>
<evidence type="ECO:0000256" key="1">
    <source>
        <dbReference type="SAM" id="MobiDB-lite"/>
    </source>
</evidence>
<dbReference type="EMBL" id="CACVKT020008044">
    <property type="protein sequence ID" value="CAC5412537.1"/>
    <property type="molecule type" value="Genomic_DNA"/>
</dbReference>
<reference evidence="2 3" key="1">
    <citation type="submission" date="2020-06" db="EMBL/GenBank/DDBJ databases">
        <authorList>
            <person name="Li R."/>
            <person name="Bekaert M."/>
        </authorList>
    </citation>
    <scope>NUCLEOTIDE SEQUENCE [LARGE SCALE GENOMIC DNA]</scope>
    <source>
        <strain evidence="3">wild</strain>
    </source>
</reference>
<keyword evidence="3" id="KW-1185">Reference proteome</keyword>
<organism evidence="2 3">
    <name type="scientific">Mytilus coruscus</name>
    <name type="common">Sea mussel</name>
    <dbReference type="NCBI Taxonomy" id="42192"/>
    <lineage>
        <taxon>Eukaryota</taxon>
        <taxon>Metazoa</taxon>
        <taxon>Spiralia</taxon>
        <taxon>Lophotrochozoa</taxon>
        <taxon>Mollusca</taxon>
        <taxon>Bivalvia</taxon>
        <taxon>Autobranchia</taxon>
        <taxon>Pteriomorphia</taxon>
        <taxon>Mytilida</taxon>
        <taxon>Mytiloidea</taxon>
        <taxon>Mytilidae</taxon>
        <taxon>Mytilinae</taxon>
        <taxon>Mytilus</taxon>
    </lineage>
</organism>
<name>A0A6J8DWT6_MYTCO</name>
<proteinExistence type="predicted"/>
<evidence type="ECO:0000313" key="2">
    <source>
        <dbReference type="EMBL" id="CAC5412537.1"/>
    </source>
</evidence>
<protein>
    <submittedName>
        <fullName evidence="2">Uncharacterized protein</fullName>
    </submittedName>
</protein>
<evidence type="ECO:0000313" key="3">
    <source>
        <dbReference type="Proteomes" id="UP000507470"/>
    </source>
</evidence>
<dbReference type="OrthoDB" id="5988483at2759"/>
<feature type="region of interest" description="Disordered" evidence="1">
    <location>
        <begin position="222"/>
        <end position="248"/>
    </location>
</feature>
<accession>A0A6J8DWT6</accession>
<sequence>MRYLPVIQIYKAVDNQTRAIILKKPIDKDFANLIATIEWPNRNELLKKNISKKFENIMTPASNSCSEKDRHILKYIISTLTSVEFLNKTGIDGKRYQRSSLNTSMTYAKETIQKRTVNKDSSSANMLHKKRTETGQRIQVLGSGRKLLAERYPDLTTLMLRLFDAGGDGLQIHPRLICDTLFLHKSKWMNMPRCVTILKEIYDIDISISAAYTYTENYREKSHQAQRHHHGKNVNPGISLKKPTRDGNHNPSINDHFAQTDINYSIEETLINNGKVIARDGKALVHCDVEIVQRPSKSWKKVIYSDHDWEKDTKRSLQITTYQFVKVKDMSENEDIVAQFSGIPICQSRLTGGGLSIVKIHYFENSTVFRHFNEFLFVMTLENQHAFFHIGDNGLIPQLLITVDGGPDERPRNKQTMFATVLLRKLLNMDKVKVISYAEGCSKRHSVERLHFDEGRSLSQSGVISSKSINENETEEGLFSQEKFKENMEAAREEAVNRIDETPYASEKIEAVKPPPDFDWILTPETISKIISFLKKDTSEHRFENNFTIKPEGPVWNKLCKMYGICPTKCFNAVSVYNEV</sequence>
<dbReference type="Proteomes" id="UP000507470">
    <property type="component" value="Unassembled WGS sequence"/>
</dbReference>
<gene>
    <name evidence="2" type="ORF">MCOR_45536</name>
</gene>